<dbReference type="InterPro" id="IPR008969">
    <property type="entry name" value="CarboxyPept-like_regulatory"/>
</dbReference>
<evidence type="ECO:0000256" key="2">
    <source>
        <dbReference type="ARBA" id="ARBA00022448"/>
    </source>
</evidence>
<keyword evidence="6 7" id="KW-0998">Cell outer membrane</keyword>
<dbReference type="InterPro" id="IPR041700">
    <property type="entry name" value="OMP_b-brl_3"/>
</dbReference>
<feature type="chain" id="PRO_5015415848" evidence="9">
    <location>
        <begin position="22"/>
        <end position="843"/>
    </location>
</feature>
<dbReference type="InterPro" id="IPR012910">
    <property type="entry name" value="Plug_dom"/>
</dbReference>
<evidence type="ECO:0000256" key="1">
    <source>
        <dbReference type="ARBA" id="ARBA00004571"/>
    </source>
</evidence>
<name>A0A2S0RDM6_9FLAO</name>
<dbReference type="OrthoDB" id="8764943at2"/>
<evidence type="ECO:0000259" key="11">
    <source>
        <dbReference type="Pfam" id="PF14905"/>
    </source>
</evidence>
<comment type="subcellular location">
    <subcellularLocation>
        <location evidence="1 7">Cell outer membrane</location>
        <topology evidence="1 7">Multi-pass membrane protein</topology>
    </subcellularLocation>
</comment>
<dbReference type="Gene3D" id="2.40.170.20">
    <property type="entry name" value="TonB-dependent receptor, beta-barrel domain"/>
    <property type="match status" value="1"/>
</dbReference>
<comment type="similarity">
    <text evidence="7">Belongs to the TonB-dependent receptor family.</text>
</comment>
<evidence type="ECO:0000256" key="8">
    <source>
        <dbReference type="SAM" id="MobiDB-lite"/>
    </source>
</evidence>
<dbReference type="Gene3D" id="2.60.40.1120">
    <property type="entry name" value="Carboxypeptidase-like, regulatory domain"/>
    <property type="match status" value="1"/>
</dbReference>
<evidence type="ECO:0000256" key="6">
    <source>
        <dbReference type="ARBA" id="ARBA00023237"/>
    </source>
</evidence>
<feature type="signal peptide" evidence="9">
    <location>
        <begin position="1"/>
        <end position="21"/>
    </location>
</feature>
<dbReference type="PANTHER" id="PTHR40980">
    <property type="entry name" value="PLUG DOMAIN-CONTAINING PROTEIN"/>
    <property type="match status" value="1"/>
</dbReference>
<reference evidence="12 13" key="1">
    <citation type="submission" date="2018-04" db="EMBL/GenBank/DDBJ databases">
        <title>Genome sequencing of Flavobacterium sp. HYN0048.</title>
        <authorList>
            <person name="Yi H."/>
            <person name="Baek C."/>
        </authorList>
    </citation>
    <scope>NUCLEOTIDE SEQUENCE [LARGE SCALE GENOMIC DNA]</scope>
    <source>
        <strain evidence="12 13">HYN0048</strain>
    </source>
</reference>
<keyword evidence="12" id="KW-0675">Receptor</keyword>
<protein>
    <submittedName>
        <fullName evidence="12">TonB-dependent receptor</fullName>
    </submittedName>
</protein>
<feature type="region of interest" description="Disordered" evidence="8">
    <location>
        <begin position="822"/>
        <end position="843"/>
    </location>
</feature>
<dbReference type="SUPFAM" id="SSF56935">
    <property type="entry name" value="Porins"/>
    <property type="match status" value="1"/>
</dbReference>
<dbReference type="Gene3D" id="2.170.130.10">
    <property type="entry name" value="TonB-dependent receptor, plug domain"/>
    <property type="match status" value="1"/>
</dbReference>
<gene>
    <name evidence="12" type="ORF">HYN48_03405</name>
</gene>
<dbReference type="InterPro" id="IPR037066">
    <property type="entry name" value="Plug_dom_sf"/>
</dbReference>
<dbReference type="KEGG" id="fmg:HYN48_03405"/>
<dbReference type="AlphaFoldDB" id="A0A2S0RDM6"/>
<feature type="compositionally biased region" description="Basic and acidic residues" evidence="8">
    <location>
        <begin position="822"/>
        <end position="835"/>
    </location>
</feature>
<dbReference type="Pfam" id="PF07715">
    <property type="entry name" value="Plug"/>
    <property type="match status" value="1"/>
</dbReference>
<dbReference type="Pfam" id="PF14905">
    <property type="entry name" value="OMP_b-brl_3"/>
    <property type="match status" value="1"/>
</dbReference>
<dbReference type="InterPro" id="IPR039426">
    <property type="entry name" value="TonB-dep_rcpt-like"/>
</dbReference>
<proteinExistence type="inferred from homology"/>
<evidence type="ECO:0000313" key="13">
    <source>
        <dbReference type="Proteomes" id="UP000244193"/>
    </source>
</evidence>
<evidence type="ECO:0000256" key="5">
    <source>
        <dbReference type="ARBA" id="ARBA00023136"/>
    </source>
</evidence>
<evidence type="ECO:0000256" key="3">
    <source>
        <dbReference type="ARBA" id="ARBA00022452"/>
    </source>
</evidence>
<keyword evidence="3 7" id="KW-1134">Transmembrane beta strand</keyword>
<keyword evidence="4 7" id="KW-0812">Transmembrane</keyword>
<dbReference type="PROSITE" id="PS52016">
    <property type="entry name" value="TONB_DEPENDENT_REC_3"/>
    <property type="match status" value="1"/>
</dbReference>
<feature type="domain" description="TonB-dependent receptor plug" evidence="10">
    <location>
        <begin position="150"/>
        <end position="224"/>
    </location>
</feature>
<dbReference type="EMBL" id="CP028811">
    <property type="protein sequence ID" value="AWA29211.1"/>
    <property type="molecule type" value="Genomic_DNA"/>
</dbReference>
<dbReference type="SUPFAM" id="SSF49464">
    <property type="entry name" value="Carboxypeptidase regulatory domain-like"/>
    <property type="match status" value="1"/>
</dbReference>
<evidence type="ECO:0000256" key="9">
    <source>
        <dbReference type="SAM" id="SignalP"/>
    </source>
</evidence>
<evidence type="ECO:0000259" key="10">
    <source>
        <dbReference type="Pfam" id="PF07715"/>
    </source>
</evidence>
<feature type="domain" description="Outer membrane protein beta-barrel" evidence="11">
    <location>
        <begin position="381"/>
        <end position="817"/>
    </location>
</feature>
<evidence type="ECO:0000313" key="12">
    <source>
        <dbReference type="EMBL" id="AWA29211.1"/>
    </source>
</evidence>
<sequence length="843" mass="95686">MKLSRFAVLILTILIPFVHSAQQQQGGEKVRVSGKIIEKGTTIPMEYATITLQDAVNPKIVTGGITDGKGEFDFEVGVGTYNIKIEFISFKPFEIKQKAITENTNLGTLSLEPDATMLNEVEIRVDKTTVEIKLDKKVYNVGNDLMVKGGTVSDVLDNIPSVSVDADGTVSLRGNENVRILIDGKPSNAINITEALRQIPADAIDKVEVVTNPSARYDSEGGGGLLNIILKKGKNLGINGTLILSTGDPENYGVSGNVNFKSEGFNLFTTTGYNYRNNPGNSFTDTQYLNSDGSTRNFIDEKRYNERLSEGVNSNFGIDLYLDKSTTWTHIFNYRKNNGNNPENVTYNNYDANRENLFVTSRFNDQRSNSRNVEYSTNFTKKFKKEGHKFTIDASFATNDDQDESMIENNSDVIKYEQTSNDQQQTRNMIQSDYVLPIGKNSQFEAGYKGEFNKLLTDYEVDTLNTVINRYLPNPRYTNELQYNEKINALYTQFGTKIKKFSILLGLRWEDSNITINQLTTSDFNTKRYNNFFPSAFLTYEVSDQSSVSLSYSRRISRPRGRQINPFSNYSSNINIFQGNPDLNAAFTDALDLGYLKRWDKLTLSTSMYLNKTTDSFQFIRKESGDFVPVIAGGKDIVNNDGSITIVDGEDYNIPVILSTPINLATEYRFGFEFTLNYSPYKWWKLNSNFNFFRNQTDGDYTYVDFQGNTISQDFDNTAYSWFTRLTSKVTLPYKIDWQTNLTYNGPQNNAQGRSLGNFSANLGFSKDILKDKATLALNVQDVFNSRKRIMDTNLPLLNSHSEMQWRVRQVNFSFTYRFNKKKTDKERQPKRDNGDDGGDFQG</sequence>
<dbReference type="Pfam" id="PF13715">
    <property type="entry name" value="CarbopepD_reg_2"/>
    <property type="match status" value="1"/>
</dbReference>
<evidence type="ECO:0000256" key="7">
    <source>
        <dbReference type="PROSITE-ProRule" id="PRU01360"/>
    </source>
</evidence>
<keyword evidence="9" id="KW-0732">Signal</keyword>
<dbReference type="GO" id="GO:0009279">
    <property type="term" value="C:cell outer membrane"/>
    <property type="evidence" value="ECO:0007669"/>
    <property type="project" value="UniProtKB-SubCell"/>
</dbReference>
<organism evidence="12 13">
    <name type="scientific">Flavobacterium magnum</name>
    <dbReference type="NCBI Taxonomy" id="2162713"/>
    <lineage>
        <taxon>Bacteria</taxon>
        <taxon>Pseudomonadati</taxon>
        <taxon>Bacteroidota</taxon>
        <taxon>Flavobacteriia</taxon>
        <taxon>Flavobacteriales</taxon>
        <taxon>Flavobacteriaceae</taxon>
        <taxon>Flavobacterium</taxon>
    </lineage>
</organism>
<dbReference type="RefSeq" id="WP_108369796.1">
    <property type="nucleotide sequence ID" value="NZ_CP028811.1"/>
</dbReference>
<accession>A0A2S0RDM6</accession>
<dbReference type="Proteomes" id="UP000244193">
    <property type="component" value="Chromosome"/>
</dbReference>
<keyword evidence="13" id="KW-1185">Reference proteome</keyword>
<dbReference type="InterPro" id="IPR036942">
    <property type="entry name" value="Beta-barrel_TonB_sf"/>
</dbReference>
<keyword evidence="2 7" id="KW-0813">Transport</keyword>
<evidence type="ECO:0000256" key="4">
    <source>
        <dbReference type="ARBA" id="ARBA00022692"/>
    </source>
</evidence>
<dbReference type="PANTHER" id="PTHR40980:SF4">
    <property type="entry name" value="TONB-DEPENDENT RECEPTOR-LIKE BETA-BARREL DOMAIN-CONTAINING PROTEIN"/>
    <property type="match status" value="1"/>
</dbReference>
<keyword evidence="5 7" id="KW-0472">Membrane</keyword>